<dbReference type="Proteomes" id="UP000256869">
    <property type="component" value="Unassembled WGS sequence"/>
</dbReference>
<dbReference type="InterPro" id="IPR009057">
    <property type="entry name" value="Homeodomain-like_sf"/>
</dbReference>
<evidence type="ECO:0000313" key="7">
    <source>
        <dbReference type="Proteomes" id="UP000256869"/>
    </source>
</evidence>
<feature type="domain" description="HTH tetR-type" evidence="5">
    <location>
        <begin position="2"/>
        <end position="62"/>
    </location>
</feature>
<evidence type="ECO:0000256" key="1">
    <source>
        <dbReference type="ARBA" id="ARBA00023015"/>
    </source>
</evidence>
<evidence type="ECO:0000256" key="2">
    <source>
        <dbReference type="ARBA" id="ARBA00023125"/>
    </source>
</evidence>
<dbReference type="PANTHER" id="PTHR30055:SF234">
    <property type="entry name" value="HTH-TYPE TRANSCRIPTIONAL REGULATOR BETI"/>
    <property type="match status" value="1"/>
</dbReference>
<reference evidence="6 7" key="1">
    <citation type="submission" date="2018-07" db="EMBL/GenBank/DDBJ databases">
        <title>Genomic Encyclopedia of Type Strains, Phase III (KMG-III): the genomes of soil and plant-associated and newly described type strains.</title>
        <authorList>
            <person name="Whitman W."/>
        </authorList>
    </citation>
    <scope>NUCLEOTIDE SEQUENCE [LARGE SCALE GENOMIC DNA]</scope>
    <source>
        <strain evidence="6 7">CECT 8236</strain>
    </source>
</reference>
<evidence type="ECO:0000256" key="4">
    <source>
        <dbReference type="PROSITE-ProRule" id="PRU00335"/>
    </source>
</evidence>
<name>A0A3D9HR99_9BACL</name>
<evidence type="ECO:0000259" key="5">
    <source>
        <dbReference type="PROSITE" id="PS50977"/>
    </source>
</evidence>
<comment type="caution">
    <text evidence="6">The sequence shown here is derived from an EMBL/GenBank/DDBJ whole genome shotgun (WGS) entry which is preliminary data.</text>
</comment>
<dbReference type="EMBL" id="QRDY01000035">
    <property type="protein sequence ID" value="RED51925.1"/>
    <property type="molecule type" value="Genomic_DNA"/>
</dbReference>
<dbReference type="AlphaFoldDB" id="A0A3D9HR99"/>
<dbReference type="GO" id="GO:0003700">
    <property type="term" value="F:DNA-binding transcription factor activity"/>
    <property type="evidence" value="ECO:0007669"/>
    <property type="project" value="TreeGrafter"/>
</dbReference>
<dbReference type="InterPro" id="IPR050109">
    <property type="entry name" value="HTH-type_TetR-like_transc_reg"/>
</dbReference>
<dbReference type="PANTHER" id="PTHR30055">
    <property type="entry name" value="HTH-TYPE TRANSCRIPTIONAL REGULATOR RUTR"/>
    <property type="match status" value="1"/>
</dbReference>
<dbReference type="GO" id="GO:0000976">
    <property type="term" value="F:transcription cis-regulatory region binding"/>
    <property type="evidence" value="ECO:0007669"/>
    <property type="project" value="TreeGrafter"/>
</dbReference>
<keyword evidence="2 4" id="KW-0238">DNA-binding</keyword>
<dbReference type="InterPro" id="IPR001647">
    <property type="entry name" value="HTH_TetR"/>
</dbReference>
<proteinExistence type="predicted"/>
<keyword evidence="3" id="KW-0804">Transcription</keyword>
<keyword evidence="1" id="KW-0805">Transcription regulation</keyword>
<dbReference type="SUPFAM" id="SSF46689">
    <property type="entry name" value="Homeodomain-like"/>
    <property type="match status" value="1"/>
</dbReference>
<evidence type="ECO:0000256" key="3">
    <source>
        <dbReference type="ARBA" id="ARBA00023163"/>
    </source>
</evidence>
<dbReference type="Gene3D" id="1.10.357.10">
    <property type="entry name" value="Tetracycline Repressor, domain 2"/>
    <property type="match status" value="1"/>
</dbReference>
<dbReference type="PROSITE" id="PS50977">
    <property type="entry name" value="HTH_TETR_2"/>
    <property type="match status" value="1"/>
</dbReference>
<feature type="DNA-binding region" description="H-T-H motif" evidence="4">
    <location>
        <begin position="25"/>
        <end position="44"/>
    </location>
</feature>
<protein>
    <submittedName>
        <fullName evidence="6">TetR family transcriptional regulator</fullName>
    </submittedName>
</protein>
<evidence type="ECO:0000313" key="6">
    <source>
        <dbReference type="EMBL" id="RED51925.1"/>
    </source>
</evidence>
<organism evidence="6 7">
    <name type="scientific">Cohnella lupini</name>
    <dbReference type="NCBI Taxonomy" id="1294267"/>
    <lineage>
        <taxon>Bacteria</taxon>
        <taxon>Bacillati</taxon>
        <taxon>Bacillota</taxon>
        <taxon>Bacilli</taxon>
        <taxon>Bacillales</taxon>
        <taxon>Paenibacillaceae</taxon>
        <taxon>Cohnella</taxon>
    </lineage>
</organism>
<sequence>MSLLRQRILTSAIRFFAEKGFASTSIQDIANDCGIAKGSLYKIFSSKEDLLIEVFEFRFQYMSEQAELIRNELQLLPLQRLARETLLQLEFMAEFKFSIQDAQELQAQEGTKLGLYLSGIKAKLMNYYGDCLVHGLGEDIAPYKWDLISVYVGMMKQYTMFGHLLNNPLDPTRLSSYVVDRIEEIAVGLLRKKPQPLFDDSGVKKFIHQTMEGTQPSNENIKSDLLQQMEMAVNELVIPLSRKTELMDAVIILSEQLAEEIPRSVLVRAMLDFLSKQHELASYTGQLERILGCELRKASKNNI</sequence>
<dbReference type="PRINTS" id="PR00455">
    <property type="entry name" value="HTHTETR"/>
</dbReference>
<accession>A0A3D9HR99</accession>
<keyword evidence="7" id="KW-1185">Reference proteome</keyword>
<dbReference type="RefSeq" id="WP_115995779.1">
    <property type="nucleotide sequence ID" value="NZ_QRDY01000035.1"/>
</dbReference>
<gene>
    <name evidence="6" type="ORF">DFP95_1354</name>
</gene>
<dbReference type="OrthoDB" id="9812993at2"/>
<dbReference type="Pfam" id="PF00440">
    <property type="entry name" value="TetR_N"/>
    <property type="match status" value="1"/>
</dbReference>